<dbReference type="GO" id="GO:0003746">
    <property type="term" value="F:translation elongation factor activity"/>
    <property type="evidence" value="ECO:0007669"/>
    <property type="project" value="UniProtKB-KW"/>
</dbReference>
<dbReference type="CDD" id="cd03697">
    <property type="entry name" value="EFTU_II"/>
    <property type="match status" value="1"/>
</dbReference>
<dbReference type="EC" id="3.6.5.3" evidence="3"/>
<dbReference type="InterPro" id="IPR053836">
    <property type="entry name" value="Arc1-like_N"/>
</dbReference>
<dbReference type="PRINTS" id="PR00315">
    <property type="entry name" value="ELONGATNFCT"/>
</dbReference>
<dbReference type="EMBL" id="QDEB01003640">
    <property type="protein sequence ID" value="RZC42919.1"/>
    <property type="molecule type" value="Genomic_DNA"/>
</dbReference>
<dbReference type="InterPro" id="IPR041709">
    <property type="entry name" value="EF-Tu_GTP-bd"/>
</dbReference>
<dbReference type="InterPro" id="IPR053837">
    <property type="entry name" value="AIMP3/p18_C"/>
</dbReference>
<gene>
    <name evidence="12" type="ORF">BDFB_003993</name>
</gene>
<dbReference type="InterPro" id="IPR036282">
    <property type="entry name" value="Glutathione-S-Trfase_C_sf"/>
</dbReference>
<dbReference type="PROSITE" id="PS51722">
    <property type="entry name" value="G_TR_2"/>
    <property type="match status" value="1"/>
</dbReference>
<dbReference type="SUPFAM" id="SSF50447">
    <property type="entry name" value="Translation proteins"/>
    <property type="match status" value="1"/>
</dbReference>
<evidence type="ECO:0000313" key="12">
    <source>
        <dbReference type="EMBL" id="RZC42919.1"/>
    </source>
</evidence>
<feature type="domain" description="Tr-type G" evidence="11">
    <location>
        <begin position="64"/>
        <end position="259"/>
    </location>
</feature>
<dbReference type="Gene3D" id="3.40.50.300">
    <property type="entry name" value="P-loop containing nucleotide triphosphate hydrolases"/>
    <property type="match status" value="1"/>
</dbReference>
<dbReference type="InterPro" id="IPR050055">
    <property type="entry name" value="EF-Tu_GTPase"/>
</dbReference>
<dbReference type="InterPro" id="IPR027417">
    <property type="entry name" value="P-loop_NTPase"/>
</dbReference>
<dbReference type="NCBIfam" id="TIGR00231">
    <property type="entry name" value="small_GTP"/>
    <property type="match status" value="1"/>
</dbReference>
<evidence type="ECO:0000256" key="1">
    <source>
        <dbReference type="ARBA" id="ARBA00004496"/>
    </source>
</evidence>
<dbReference type="PROSITE" id="PS50405">
    <property type="entry name" value="GST_CTER"/>
    <property type="match status" value="1"/>
</dbReference>
<dbReference type="Pfam" id="PF21972">
    <property type="entry name" value="Arc1p_N_like"/>
    <property type="match status" value="1"/>
</dbReference>
<proteinExistence type="inferred from homology"/>
<evidence type="ECO:0000256" key="6">
    <source>
        <dbReference type="ARBA" id="ARBA00022768"/>
    </source>
</evidence>
<sequence length="580" mass="64720">MSRVKFWKSLQLLSAQKTGLFNSTCSYVPKRFIWLCQFSAKNPYNLKRQSAVNSRIFSTAPDEKNHINVGTIGHVDHGKTTLTAAITKVLQKDGLASYVSYDEIDKAPEEKARGITINAAHIGYSTRKRHYAHTDCPGHADFIKNMISGASQMDGAILVVAATDGQMPQTREHLLLAKQVGVKKIVVYVNKADLVDNEVLELVELEIRELLDEFGFDSENSPVIFGSALQALNGEDTEIGEKSIRKLLDVLDEYIPIPERDFKSPFMLPIDNVFLVPGRGTVVVGTILRGIMKKNASSELLGFDTKLKTTIGDIQVFKKSVTEVKAGENVGALLRNVKLRDVQRGMLLCEADSVKLSNRFTASIYFLSKDEDEGVEMIMPGEHGKVYLTLLSKMVMLPGQSFTIRENKITVGTVQSLSQIASFLKVQGGKITVNEDALPTRVTSKSTTSGYLNIILQLIKEAHSDLEGCNNLERAEVRQWVEYAILYAAQNESSVSAQSVLKELNSFLAPRTYLVSQKLTIADIFLYYVLQDKMENLTLLEKEKYLNLSRWFDNIQQNSSIRQSNKIVNFNTLYLASVVP</sequence>
<evidence type="ECO:0000256" key="4">
    <source>
        <dbReference type="ARBA" id="ARBA00017898"/>
    </source>
</evidence>
<comment type="catalytic activity">
    <reaction evidence="9">
        <text>GTP + H2O = GDP + phosphate + H(+)</text>
        <dbReference type="Rhea" id="RHEA:19669"/>
        <dbReference type="ChEBI" id="CHEBI:15377"/>
        <dbReference type="ChEBI" id="CHEBI:15378"/>
        <dbReference type="ChEBI" id="CHEBI:37565"/>
        <dbReference type="ChEBI" id="CHEBI:43474"/>
        <dbReference type="ChEBI" id="CHEBI:58189"/>
        <dbReference type="EC" id="3.6.5.3"/>
    </reaction>
    <physiologicalReaction direction="left-to-right" evidence="9">
        <dbReference type="Rhea" id="RHEA:19670"/>
    </physiologicalReaction>
</comment>
<reference evidence="12 13" key="1">
    <citation type="submission" date="2017-03" db="EMBL/GenBank/DDBJ databases">
        <title>Genome of the blue death feigning beetle - Asbolus verrucosus.</title>
        <authorList>
            <person name="Rider S.D."/>
        </authorList>
    </citation>
    <scope>NUCLEOTIDE SEQUENCE [LARGE SCALE GENOMIC DNA]</scope>
    <source>
        <strain evidence="12">Butters</strain>
        <tissue evidence="12">Head and leg muscle</tissue>
    </source>
</reference>
<name>A0A482WE07_ASBVE</name>
<protein>
    <recommendedName>
        <fullName evidence="4">Elongation factor Tu, mitochondrial</fullName>
        <ecNumber evidence="3">3.6.5.3</ecNumber>
    </recommendedName>
</protein>
<feature type="non-terminal residue" evidence="12">
    <location>
        <position position="580"/>
    </location>
</feature>
<evidence type="ECO:0000256" key="5">
    <source>
        <dbReference type="ARBA" id="ARBA00022741"/>
    </source>
</evidence>
<dbReference type="PANTHER" id="PTHR43721">
    <property type="entry name" value="ELONGATION FACTOR TU-RELATED"/>
    <property type="match status" value="1"/>
</dbReference>
<dbReference type="Pfam" id="PF00009">
    <property type="entry name" value="GTP_EFTU"/>
    <property type="match status" value="1"/>
</dbReference>
<dbReference type="CDD" id="cd10305">
    <property type="entry name" value="GST_C_AIMP3"/>
    <property type="match status" value="1"/>
</dbReference>
<dbReference type="GO" id="GO:0005525">
    <property type="term" value="F:GTP binding"/>
    <property type="evidence" value="ECO:0007669"/>
    <property type="project" value="UniProtKB-KW"/>
</dbReference>
<dbReference type="GO" id="GO:0005739">
    <property type="term" value="C:mitochondrion"/>
    <property type="evidence" value="ECO:0007669"/>
    <property type="project" value="TreeGrafter"/>
</dbReference>
<evidence type="ECO:0000313" key="13">
    <source>
        <dbReference type="Proteomes" id="UP000292052"/>
    </source>
</evidence>
<dbReference type="SUPFAM" id="SSF47616">
    <property type="entry name" value="GST C-terminal domain-like"/>
    <property type="match status" value="1"/>
</dbReference>
<dbReference type="CDD" id="cd01884">
    <property type="entry name" value="EF_Tu"/>
    <property type="match status" value="1"/>
</dbReference>
<evidence type="ECO:0000256" key="9">
    <source>
        <dbReference type="ARBA" id="ARBA00051990"/>
    </source>
</evidence>
<keyword evidence="6 12" id="KW-0251">Elongation factor</keyword>
<organism evidence="12 13">
    <name type="scientific">Asbolus verrucosus</name>
    <name type="common">Desert ironclad beetle</name>
    <dbReference type="NCBI Taxonomy" id="1661398"/>
    <lineage>
        <taxon>Eukaryota</taxon>
        <taxon>Metazoa</taxon>
        <taxon>Ecdysozoa</taxon>
        <taxon>Arthropoda</taxon>
        <taxon>Hexapoda</taxon>
        <taxon>Insecta</taxon>
        <taxon>Pterygota</taxon>
        <taxon>Neoptera</taxon>
        <taxon>Endopterygota</taxon>
        <taxon>Coleoptera</taxon>
        <taxon>Polyphaga</taxon>
        <taxon>Cucujiformia</taxon>
        <taxon>Tenebrionidae</taxon>
        <taxon>Pimeliinae</taxon>
        <taxon>Asbolus</taxon>
    </lineage>
</organism>
<comment type="caution">
    <text evidence="12">The sequence shown here is derived from an EMBL/GenBank/DDBJ whole genome shotgun (WGS) entry which is preliminary data.</text>
</comment>
<evidence type="ECO:0000256" key="2">
    <source>
        <dbReference type="ARBA" id="ARBA00007249"/>
    </source>
</evidence>
<dbReference type="PANTHER" id="PTHR43721:SF2">
    <property type="entry name" value="ELONGATION FACTOR TU, MITOCHONDRIAL"/>
    <property type="match status" value="1"/>
</dbReference>
<dbReference type="SUPFAM" id="SSF50465">
    <property type="entry name" value="EF-Tu/eEF-1alpha/eIF2-gamma C-terminal domain"/>
    <property type="match status" value="1"/>
</dbReference>
<dbReference type="SUPFAM" id="SSF52540">
    <property type="entry name" value="P-loop containing nucleoside triphosphate hydrolases"/>
    <property type="match status" value="1"/>
</dbReference>
<dbReference type="PROSITE" id="PS00301">
    <property type="entry name" value="G_TR_1"/>
    <property type="match status" value="1"/>
</dbReference>
<dbReference type="AlphaFoldDB" id="A0A482WE07"/>
<dbReference type="InterPro" id="IPR009001">
    <property type="entry name" value="Transl_elong_EF1A/Init_IF2_C"/>
</dbReference>
<dbReference type="InterPro" id="IPR004161">
    <property type="entry name" value="EFTu-like_2"/>
</dbReference>
<keyword evidence="5" id="KW-0547">Nucleotide-binding</keyword>
<dbReference type="FunFam" id="2.40.30.10:FF:000085">
    <property type="entry name" value="Elongation factor Tu"/>
    <property type="match status" value="1"/>
</dbReference>
<evidence type="ECO:0000256" key="7">
    <source>
        <dbReference type="ARBA" id="ARBA00022917"/>
    </source>
</evidence>
<dbReference type="InterPro" id="IPR031157">
    <property type="entry name" value="G_TR_CS"/>
</dbReference>
<dbReference type="STRING" id="1661398.A0A482WE07"/>
<dbReference type="Gene3D" id="2.40.30.10">
    <property type="entry name" value="Translation factors"/>
    <property type="match status" value="2"/>
</dbReference>
<comment type="subcellular location">
    <subcellularLocation>
        <location evidence="1">Cytoplasm</location>
    </subcellularLocation>
</comment>
<keyword evidence="13" id="KW-1185">Reference proteome</keyword>
<dbReference type="InterPro" id="IPR009000">
    <property type="entry name" value="Transl_B-barrel_sf"/>
</dbReference>
<dbReference type="InterPro" id="IPR005225">
    <property type="entry name" value="Small_GTP-bd"/>
</dbReference>
<dbReference type="Pfam" id="PF03144">
    <property type="entry name" value="GTP_EFTU_D2"/>
    <property type="match status" value="1"/>
</dbReference>
<feature type="domain" description="GST C-terminal" evidence="10">
    <location>
        <begin position="445"/>
        <end position="580"/>
    </location>
</feature>
<dbReference type="InterPro" id="IPR000795">
    <property type="entry name" value="T_Tr_GTP-bd_dom"/>
</dbReference>
<dbReference type="InterPro" id="IPR033720">
    <property type="entry name" value="EFTU_2"/>
</dbReference>
<dbReference type="OrthoDB" id="2067at2759"/>
<evidence type="ECO:0000259" key="11">
    <source>
        <dbReference type="PROSITE" id="PS51722"/>
    </source>
</evidence>
<dbReference type="GO" id="GO:0070125">
    <property type="term" value="P:mitochondrial translational elongation"/>
    <property type="evidence" value="ECO:0007669"/>
    <property type="project" value="TreeGrafter"/>
</dbReference>
<dbReference type="FunFam" id="3.40.50.300:FF:000003">
    <property type="entry name" value="Elongation factor Tu"/>
    <property type="match status" value="1"/>
</dbReference>
<dbReference type="Gene3D" id="1.20.1050.10">
    <property type="match status" value="1"/>
</dbReference>
<evidence type="ECO:0000256" key="8">
    <source>
        <dbReference type="ARBA" id="ARBA00023134"/>
    </source>
</evidence>
<dbReference type="GO" id="GO:0032991">
    <property type="term" value="C:protein-containing complex"/>
    <property type="evidence" value="ECO:0007669"/>
    <property type="project" value="UniProtKB-ARBA"/>
</dbReference>
<dbReference type="GO" id="GO:0003924">
    <property type="term" value="F:GTPase activity"/>
    <property type="evidence" value="ECO:0007669"/>
    <property type="project" value="InterPro"/>
</dbReference>
<accession>A0A482WE07</accession>
<dbReference type="Proteomes" id="UP000292052">
    <property type="component" value="Unassembled WGS sequence"/>
</dbReference>
<keyword evidence="8" id="KW-0342">GTP-binding</keyword>
<comment type="similarity">
    <text evidence="2">Belongs to the TRAFAC class translation factor GTPase superfamily. Classic translation factor GTPase family. EF-Tu/EF-1A subfamily.</text>
</comment>
<evidence type="ECO:0000256" key="3">
    <source>
        <dbReference type="ARBA" id="ARBA00011986"/>
    </source>
</evidence>
<keyword evidence="7" id="KW-0648">Protein biosynthesis</keyword>
<dbReference type="InterPro" id="IPR010987">
    <property type="entry name" value="Glutathione-S-Trfase_C-like"/>
</dbReference>
<evidence type="ECO:0000259" key="10">
    <source>
        <dbReference type="PROSITE" id="PS50405"/>
    </source>
</evidence>